<keyword evidence="3 13" id="KW-1003">Cell membrane</keyword>
<evidence type="ECO:0000256" key="10">
    <source>
        <dbReference type="ARBA" id="ARBA00022989"/>
    </source>
</evidence>
<evidence type="ECO:0000256" key="12">
    <source>
        <dbReference type="ARBA" id="ARBA00023136"/>
    </source>
</evidence>
<dbReference type="InterPro" id="IPR005467">
    <property type="entry name" value="His_kinase_dom"/>
</dbReference>
<organism evidence="17 18">
    <name type="scientific">Camelliibacillus cellulosilyticus</name>
    <dbReference type="NCBI Taxonomy" id="2174486"/>
    <lineage>
        <taxon>Bacteria</taxon>
        <taxon>Bacillati</taxon>
        <taxon>Bacillota</taxon>
        <taxon>Bacilli</taxon>
        <taxon>Bacillales</taxon>
        <taxon>Sporolactobacillaceae</taxon>
        <taxon>Camelliibacillus</taxon>
    </lineage>
</organism>
<evidence type="ECO:0000259" key="15">
    <source>
        <dbReference type="PROSITE" id="PS50109"/>
    </source>
</evidence>
<dbReference type="EC" id="2.7.13.3" evidence="13"/>
<evidence type="ECO:0000313" key="18">
    <source>
        <dbReference type="Proteomes" id="UP001596022"/>
    </source>
</evidence>
<evidence type="ECO:0000256" key="9">
    <source>
        <dbReference type="ARBA" id="ARBA00022840"/>
    </source>
</evidence>
<evidence type="ECO:0000313" key="17">
    <source>
        <dbReference type="EMBL" id="MFC4619098.1"/>
    </source>
</evidence>
<keyword evidence="18" id="KW-1185">Reference proteome</keyword>
<feature type="domain" description="HAMP" evidence="16">
    <location>
        <begin position="65"/>
        <end position="117"/>
    </location>
</feature>
<dbReference type="InterPro" id="IPR011712">
    <property type="entry name" value="Sig_transdc_His_kin_sub3_dim/P"/>
</dbReference>
<keyword evidence="11 13" id="KW-0902">Two-component regulatory system</keyword>
<evidence type="ECO:0000256" key="7">
    <source>
        <dbReference type="ARBA" id="ARBA00022741"/>
    </source>
</evidence>
<feature type="transmembrane region" description="Helical" evidence="14">
    <location>
        <begin position="12"/>
        <end position="35"/>
    </location>
</feature>
<dbReference type="CDD" id="cd16917">
    <property type="entry name" value="HATPase_UhpB-NarQ-NarX-like"/>
    <property type="match status" value="1"/>
</dbReference>
<dbReference type="PROSITE" id="PS50885">
    <property type="entry name" value="HAMP"/>
    <property type="match status" value="1"/>
</dbReference>
<keyword evidence="5 13" id="KW-0808">Transferase</keyword>
<evidence type="ECO:0000256" key="13">
    <source>
        <dbReference type="PIRNR" id="PIRNR037431"/>
    </source>
</evidence>
<dbReference type="PANTHER" id="PTHR24421">
    <property type="entry name" value="NITRATE/NITRITE SENSOR PROTEIN NARX-RELATED"/>
    <property type="match status" value="1"/>
</dbReference>
<dbReference type="RefSeq" id="WP_376846197.1">
    <property type="nucleotide sequence ID" value="NZ_JBHSFW010000005.1"/>
</dbReference>
<keyword evidence="7 13" id="KW-0547">Nucleotide-binding</keyword>
<evidence type="ECO:0000256" key="1">
    <source>
        <dbReference type="ARBA" id="ARBA00000085"/>
    </source>
</evidence>
<dbReference type="Proteomes" id="UP001596022">
    <property type="component" value="Unassembled WGS sequence"/>
</dbReference>
<dbReference type="InterPro" id="IPR003660">
    <property type="entry name" value="HAMP_dom"/>
</dbReference>
<dbReference type="InterPro" id="IPR017202">
    <property type="entry name" value="LiaS/VraS"/>
</dbReference>
<dbReference type="InterPro" id="IPR050482">
    <property type="entry name" value="Sensor_HK_TwoCompSys"/>
</dbReference>
<comment type="subcellular location">
    <subcellularLocation>
        <location evidence="2 13">Cell membrane</location>
        <topology evidence="2 13">Multi-pass membrane protein</topology>
    </subcellularLocation>
</comment>
<dbReference type="Pfam" id="PF02518">
    <property type="entry name" value="HATPase_c"/>
    <property type="match status" value="1"/>
</dbReference>
<name>A0ABV9GQ94_9BACL</name>
<keyword evidence="4" id="KW-0597">Phosphoprotein</keyword>
<dbReference type="Gene3D" id="3.30.565.10">
    <property type="entry name" value="Histidine kinase-like ATPase, C-terminal domain"/>
    <property type="match status" value="1"/>
</dbReference>
<accession>A0ABV9GQ94</accession>
<comment type="caution">
    <text evidence="17">The sequence shown here is derived from an EMBL/GenBank/DDBJ whole genome shotgun (WGS) entry which is preliminary data.</text>
</comment>
<gene>
    <name evidence="17" type="ORF">ACFO4N_10270</name>
</gene>
<sequence>MMKSYQFVKNHLVVAACSAVAVFIALESLVTNAGVNGTAKVILAALIVFAVVLVLGVYLTFKDRRALRHRLDDISAFITVLSNGKLSDRINIADADELAAIERALNRLADRFEKQVAFLQKLADEKAELAEQAKNAATIEERQRLARDLHDAVSQQLFALNMLASAAKKAIEKNQEVAKRQIDEIADIALKAQGEMRALLLHLRPVHLSDDTLQEGLEKLIDELSQKTNIRFETTIEAIDGLSKGVEDHLFRLAQEGLSNALRHSKATVIKLQLTDAHQTVLLRVQDNGKGFNVTDDKKISYGLKTMRERCEQLGGKLTITSREGEGTFVDVRIPLQIGGNRGGKTD</sequence>
<protein>
    <recommendedName>
        <fullName evidence="13">Sensor histidine kinase</fullName>
        <ecNumber evidence="13">2.7.13.3</ecNumber>
    </recommendedName>
</protein>
<evidence type="ECO:0000259" key="16">
    <source>
        <dbReference type="PROSITE" id="PS50885"/>
    </source>
</evidence>
<evidence type="ECO:0000256" key="5">
    <source>
        <dbReference type="ARBA" id="ARBA00022679"/>
    </source>
</evidence>
<evidence type="ECO:0000256" key="8">
    <source>
        <dbReference type="ARBA" id="ARBA00022777"/>
    </source>
</evidence>
<evidence type="ECO:0000256" key="6">
    <source>
        <dbReference type="ARBA" id="ARBA00022692"/>
    </source>
</evidence>
<evidence type="ECO:0000256" key="3">
    <source>
        <dbReference type="ARBA" id="ARBA00022475"/>
    </source>
</evidence>
<reference evidence="18" key="1">
    <citation type="journal article" date="2019" name="Int. J. Syst. Evol. Microbiol.">
        <title>The Global Catalogue of Microorganisms (GCM) 10K type strain sequencing project: providing services to taxonomists for standard genome sequencing and annotation.</title>
        <authorList>
            <consortium name="The Broad Institute Genomics Platform"/>
            <consortium name="The Broad Institute Genome Sequencing Center for Infectious Disease"/>
            <person name="Wu L."/>
            <person name="Ma J."/>
        </authorList>
    </citation>
    <scope>NUCLEOTIDE SEQUENCE [LARGE SCALE GENOMIC DNA]</scope>
    <source>
        <strain evidence="18">CGMCC 1.16306</strain>
    </source>
</reference>
<keyword evidence="9 13" id="KW-0067">ATP-binding</keyword>
<evidence type="ECO:0000256" key="11">
    <source>
        <dbReference type="ARBA" id="ARBA00023012"/>
    </source>
</evidence>
<dbReference type="SMART" id="SM00387">
    <property type="entry name" value="HATPase_c"/>
    <property type="match status" value="1"/>
</dbReference>
<dbReference type="InterPro" id="IPR003594">
    <property type="entry name" value="HATPase_dom"/>
</dbReference>
<keyword evidence="6 14" id="KW-0812">Transmembrane</keyword>
<feature type="domain" description="Histidine kinase" evidence="15">
    <location>
        <begin position="144"/>
        <end position="338"/>
    </location>
</feature>
<dbReference type="GO" id="GO:0016301">
    <property type="term" value="F:kinase activity"/>
    <property type="evidence" value="ECO:0007669"/>
    <property type="project" value="UniProtKB-KW"/>
</dbReference>
<dbReference type="Gene3D" id="6.10.340.10">
    <property type="match status" value="1"/>
</dbReference>
<dbReference type="EMBL" id="JBHSFW010000005">
    <property type="protein sequence ID" value="MFC4619098.1"/>
    <property type="molecule type" value="Genomic_DNA"/>
</dbReference>
<dbReference type="Pfam" id="PF07730">
    <property type="entry name" value="HisKA_3"/>
    <property type="match status" value="1"/>
</dbReference>
<comment type="catalytic activity">
    <reaction evidence="1 13">
        <text>ATP + protein L-histidine = ADP + protein N-phospho-L-histidine.</text>
        <dbReference type="EC" id="2.7.13.3"/>
    </reaction>
</comment>
<dbReference type="PANTHER" id="PTHR24421:SF37">
    <property type="entry name" value="SENSOR HISTIDINE KINASE NARS"/>
    <property type="match status" value="1"/>
</dbReference>
<evidence type="ECO:0000256" key="2">
    <source>
        <dbReference type="ARBA" id="ARBA00004651"/>
    </source>
</evidence>
<dbReference type="PIRSF" id="PIRSF037431">
    <property type="entry name" value="STHK_LiaS"/>
    <property type="match status" value="1"/>
</dbReference>
<evidence type="ECO:0000256" key="14">
    <source>
        <dbReference type="SAM" id="Phobius"/>
    </source>
</evidence>
<dbReference type="Gene3D" id="1.20.5.1930">
    <property type="match status" value="1"/>
</dbReference>
<feature type="transmembrane region" description="Helical" evidence="14">
    <location>
        <begin position="41"/>
        <end position="61"/>
    </location>
</feature>
<keyword evidence="12 13" id="KW-0472">Membrane</keyword>
<dbReference type="InterPro" id="IPR036890">
    <property type="entry name" value="HATPase_C_sf"/>
</dbReference>
<evidence type="ECO:0000256" key="4">
    <source>
        <dbReference type="ARBA" id="ARBA00022553"/>
    </source>
</evidence>
<dbReference type="SUPFAM" id="SSF55874">
    <property type="entry name" value="ATPase domain of HSP90 chaperone/DNA topoisomerase II/histidine kinase"/>
    <property type="match status" value="1"/>
</dbReference>
<proteinExistence type="predicted"/>
<keyword evidence="8 13" id="KW-0418">Kinase</keyword>
<keyword evidence="10 14" id="KW-1133">Transmembrane helix</keyword>
<dbReference type="PROSITE" id="PS50109">
    <property type="entry name" value="HIS_KIN"/>
    <property type="match status" value="1"/>
</dbReference>